<dbReference type="Proteomes" id="UP001501102">
    <property type="component" value="Unassembled WGS sequence"/>
</dbReference>
<gene>
    <name evidence="2" type="ORF">GCM10020221_01100</name>
</gene>
<sequence>MAGIAPIQYQWTVYTPYWAPLAAMPRISVAPRLAATKARPVTQAGSERPARKKSRLVRTDRRAAQPTPRTTAK</sequence>
<evidence type="ECO:0000313" key="2">
    <source>
        <dbReference type="EMBL" id="GAA2908798.1"/>
    </source>
</evidence>
<evidence type="ECO:0000313" key="3">
    <source>
        <dbReference type="Proteomes" id="UP001501102"/>
    </source>
</evidence>
<reference evidence="2 3" key="1">
    <citation type="journal article" date="2019" name="Int. J. Syst. Evol. Microbiol.">
        <title>The Global Catalogue of Microorganisms (GCM) 10K type strain sequencing project: providing services to taxonomists for standard genome sequencing and annotation.</title>
        <authorList>
            <consortium name="The Broad Institute Genomics Platform"/>
            <consortium name="The Broad Institute Genome Sequencing Center for Infectious Disease"/>
            <person name="Wu L."/>
            <person name="Ma J."/>
        </authorList>
    </citation>
    <scope>NUCLEOTIDE SEQUENCE [LARGE SCALE GENOMIC DNA]</scope>
    <source>
        <strain evidence="2 3">JCM 4087</strain>
    </source>
</reference>
<protein>
    <submittedName>
        <fullName evidence="2">Uncharacterized protein</fullName>
    </submittedName>
</protein>
<accession>A0ABN3WAH3</accession>
<evidence type="ECO:0000256" key="1">
    <source>
        <dbReference type="SAM" id="MobiDB-lite"/>
    </source>
</evidence>
<dbReference type="EMBL" id="BAAAXZ010000003">
    <property type="protein sequence ID" value="GAA2908798.1"/>
    <property type="molecule type" value="Genomic_DNA"/>
</dbReference>
<comment type="caution">
    <text evidence="2">The sequence shown here is derived from an EMBL/GenBank/DDBJ whole genome shotgun (WGS) entry which is preliminary data.</text>
</comment>
<keyword evidence="3" id="KW-1185">Reference proteome</keyword>
<feature type="region of interest" description="Disordered" evidence="1">
    <location>
        <begin position="35"/>
        <end position="73"/>
    </location>
</feature>
<organism evidence="2 3">
    <name type="scientific">Streptomyces thioluteus</name>
    <dbReference type="NCBI Taxonomy" id="66431"/>
    <lineage>
        <taxon>Bacteria</taxon>
        <taxon>Bacillati</taxon>
        <taxon>Actinomycetota</taxon>
        <taxon>Actinomycetes</taxon>
        <taxon>Kitasatosporales</taxon>
        <taxon>Streptomycetaceae</taxon>
        <taxon>Streptomyces</taxon>
    </lineage>
</organism>
<name>A0ABN3WAH3_STRTU</name>
<proteinExistence type="predicted"/>